<dbReference type="EMBL" id="CP032624">
    <property type="protein sequence ID" value="AYG02991.1"/>
    <property type="molecule type" value="Genomic_DNA"/>
</dbReference>
<dbReference type="KEGG" id="gry:D7I44_05260"/>
<organism evidence="3 4">
    <name type="scientific">Gryllotalpicola protaetiae</name>
    <dbReference type="NCBI Taxonomy" id="2419771"/>
    <lineage>
        <taxon>Bacteria</taxon>
        <taxon>Bacillati</taxon>
        <taxon>Actinomycetota</taxon>
        <taxon>Actinomycetes</taxon>
        <taxon>Micrococcales</taxon>
        <taxon>Microbacteriaceae</taxon>
        <taxon>Gryllotalpicola</taxon>
    </lineage>
</organism>
<keyword evidence="4" id="KW-1185">Reference proteome</keyword>
<evidence type="ECO:0000313" key="4">
    <source>
        <dbReference type="Proteomes" id="UP000275069"/>
    </source>
</evidence>
<proteinExistence type="predicted"/>
<feature type="signal peptide" evidence="2">
    <location>
        <begin position="1"/>
        <end position="40"/>
    </location>
</feature>
<accession>A0A387BXB6</accession>
<feature type="chain" id="PRO_5017481928" description="PDGLE domain-containing protein" evidence="2">
    <location>
        <begin position="41"/>
        <end position="134"/>
    </location>
</feature>
<reference evidence="3 4" key="1">
    <citation type="submission" date="2018-09" db="EMBL/GenBank/DDBJ databases">
        <title>Genome sequencing of strain 2DFW10M-5.</title>
        <authorList>
            <person name="Heo J."/>
            <person name="Kim S.-J."/>
            <person name="Kwon S.-W."/>
        </authorList>
    </citation>
    <scope>NUCLEOTIDE SEQUENCE [LARGE SCALE GENOMIC DNA]</scope>
    <source>
        <strain evidence="3 4">2DFW10M-5</strain>
    </source>
</reference>
<evidence type="ECO:0008006" key="5">
    <source>
        <dbReference type="Google" id="ProtNLM"/>
    </source>
</evidence>
<feature type="transmembrane region" description="Helical" evidence="1">
    <location>
        <begin position="100"/>
        <end position="122"/>
    </location>
</feature>
<keyword evidence="1" id="KW-1133">Transmembrane helix</keyword>
<dbReference type="AlphaFoldDB" id="A0A387BXB6"/>
<protein>
    <recommendedName>
        <fullName evidence="5">PDGLE domain-containing protein</fullName>
    </recommendedName>
</protein>
<keyword evidence="1" id="KW-0812">Transmembrane</keyword>
<evidence type="ECO:0000256" key="2">
    <source>
        <dbReference type="SAM" id="SignalP"/>
    </source>
</evidence>
<evidence type="ECO:0000313" key="3">
    <source>
        <dbReference type="EMBL" id="AYG02991.1"/>
    </source>
</evidence>
<sequence>MTETQTMTRRSGRGIRRAIAALAAVGLAFTAMIAAAPAFAAPAAAAPVAVVAELDAGYQQAMPIAEEIMPINEEIVPISEDVAITPIAEVYETLTRPLGLTVFVVSALALGAGGIAIARVTAQRKHAAPERSES</sequence>
<gene>
    <name evidence="3" type="ORF">D7I44_05260</name>
</gene>
<keyword evidence="1" id="KW-0472">Membrane</keyword>
<name>A0A387BXB6_9MICO</name>
<keyword evidence="2" id="KW-0732">Signal</keyword>
<evidence type="ECO:0000256" key="1">
    <source>
        <dbReference type="SAM" id="Phobius"/>
    </source>
</evidence>
<dbReference type="Proteomes" id="UP000275069">
    <property type="component" value="Chromosome"/>
</dbReference>
<dbReference type="RefSeq" id="WP_120788523.1">
    <property type="nucleotide sequence ID" value="NZ_CP032624.1"/>
</dbReference>